<dbReference type="PANTHER" id="PTHR33164">
    <property type="entry name" value="TRANSCRIPTIONAL REGULATOR, MARR FAMILY"/>
    <property type="match status" value="1"/>
</dbReference>
<evidence type="ECO:0000313" key="3">
    <source>
        <dbReference type="Proteomes" id="UP000257080"/>
    </source>
</evidence>
<dbReference type="PANTHER" id="PTHR33164:SF87">
    <property type="entry name" value="MULTIPLE ANTIBIOTIC RESISTANCE PROTEIN MARR"/>
    <property type="match status" value="1"/>
</dbReference>
<dbReference type="EMBL" id="NBXE01000032">
    <property type="protein sequence ID" value="RFA25334.1"/>
    <property type="molecule type" value="Genomic_DNA"/>
</dbReference>
<dbReference type="Pfam" id="PF01047">
    <property type="entry name" value="MarR"/>
    <property type="match status" value="1"/>
</dbReference>
<protein>
    <recommendedName>
        <fullName evidence="1">HTH marR-type domain-containing protein</fullName>
    </recommendedName>
</protein>
<comment type="caution">
    <text evidence="2">The sequence shown here is derived from an EMBL/GenBank/DDBJ whole genome shotgun (WGS) entry which is preliminary data.</text>
</comment>
<dbReference type="Gene3D" id="1.10.10.10">
    <property type="entry name" value="Winged helix-like DNA-binding domain superfamily/Winged helix DNA-binding domain"/>
    <property type="match status" value="1"/>
</dbReference>
<dbReference type="PROSITE" id="PS50995">
    <property type="entry name" value="HTH_MARR_2"/>
    <property type="match status" value="1"/>
</dbReference>
<dbReference type="AlphaFoldDB" id="A0A3E0W907"/>
<reference evidence="2 3" key="1">
    <citation type="submission" date="2017-04" db="EMBL/GenBank/DDBJ databases">
        <title>Comparative genome analysis of Subtercola boreus.</title>
        <authorList>
            <person name="Cho Y.-J."/>
            <person name="Cho A."/>
            <person name="Kim O.-S."/>
            <person name="Lee J.-I."/>
        </authorList>
    </citation>
    <scope>NUCLEOTIDE SEQUENCE [LARGE SCALE GENOMIC DNA]</scope>
    <source>
        <strain evidence="2 3">P28004</strain>
    </source>
</reference>
<proteinExistence type="predicted"/>
<evidence type="ECO:0000259" key="1">
    <source>
        <dbReference type="PROSITE" id="PS50995"/>
    </source>
</evidence>
<dbReference type="SUPFAM" id="SSF46785">
    <property type="entry name" value="Winged helix' DNA-binding domain"/>
    <property type="match status" value="1"/>
</dbReference>
<accession>A0A3E0W907</accession>
<dbReference type="InterPro" id="IPR036388">
    <property type="entry name" value="WH-like_DNA-bd_sf"/>
</dbReference>
<gene>
    <name evidence="2" type="ORF">B7R25_14155</name>
</gene>
<evidence type="ECO:0000313" key="2">
    <source>
        <dbReference type="EMBL" id="RFA25334.1"/>
    </source>
</evidence>
<feature type="domain" description="HTH marR-type" evidence="1">
    <location>
        <begin position="55"/>
        <end position="190"/>
    </location>
</feature>
<name>A0A3E0W907_9MICO</name>
<dbReference type="InterPro" id="IPR039422">
    <property type="entry name" value="MarR/SlyA-like"/>
</dbReference>
<dbReference type="GO" id="GO:0006950">
    <property type="term" value="P:response to stress"/>
    <property type="evidence" value="ECO:0007669"/>
    <property type="project" value="TreeGrafter"/>
</dbReference>
<sequence>MLERAPLFLASEIEKKVVSVMALLNPEPDTTPPMPLTALPRNPKSGKNPIPVEAAAEYASALHHLDIEHRKLRTGFADHLGLTHNEYDAFIFVAEQQTTTPKELAATLRFTTGATTAMIDRLENVNLVHRIPNPTDRRSILIEPTPHGHAQAGWVINTYTQLAGEGIRTHHTLTPEQLTQTITHITHIITNKISIITEGP</sequence>
<dbReference type="InterPro" id="IPR036390">
    <property type="entry name" value="WH_DNA-bd_sf"/>
</dbReference>
<dbReference type="GO" id="GO:0003700">
    <property type="term" value="F:DNA-binding transcription factor activity"/>
    <property type="evidence" value="ECO:0007669"/>
    <property type="project" value="InterPro"/>
</dbReference>
<dbReference type="InterPro" id="IPR000835">
    <property type="entry name" value="HTH_MarR-typ"/>
</dbReference>
<dbReference type="SMART" id="SM00347">
    <property type="entry name" value="HTH_MARR"/>
    <property type="match status" value="1"/>
</dbReference>
<dbReference type="Proteomes" id="UP000257080">
    <property type="component" value="Unassembled WGS sequence"/>
</dbReference>
<organism evidence="2 3">
    <name type="scientific">Subtercola boreus</name>
    <dbReference type="NCBI Taxonomy" id="120213"/>
    <lineage>
        <taxon>Bacteria</taxon>
        <taxon>Bacillati</taxon>
        <taxon>Actinomycetota</taxon>
        <taxon>Actinomycetes</taxon>
        <taxon>Micrococcales</taxon>
        <taxon>Microbacteriaceae</taxon>
        <taxon>Subtercola</taxon>
    </lineage>
</organism>